<accession>A0A3S0KL32</accession>
<evidence type="ECO:0000313" key="1">
    <source>
        <dbReference type="EMBL" id="RTR29069.1"/>
    </source>
</evidence>
<dbReference type="RefSeq" id="WP_126351523.1">
    <property type="nucleotide sequence ID" value="NZ_CP086380.1"/>
</dbReference>
<organism evidence="1 2">
    <name type="scientific">Deinococcus radiophilus</name>
    <dbReference type="NCBI Taxonomy" id="32062"/>
    <lineage>
        <taxon>Bacteria</taxon>
        <taxon>Thermotogati</taxon>
        <taxon>Deinococcota</taxon>
        <taxon>Deinococci</taxon>
        <taxon>Deinococcales</taxon>
        <taxon>Deinococcaceae</taxon>
        <taxon>Deinococcus</taxon>
    </lineage>
</organism>
<sequence length="159" mass="18088">MIYRLIGVTGYTLPQVMALTMPQLEWLLEGCGQMLYPRLKPQLDAQFAKVSSAPNKENPGGISDVRKIIVEHRERLTNPGWEPTLEQQERAEAYAIQYADYLPPRDEQIRRIEPLEGLPAETAQAIMDYAAAGLFPTDIWAHDVVVLWREIQVTARVQT</sequence>
<dbReference type="EMBL" id="RXPE01000005">
    <property type="protein sequence ID" value="RTR29069.1"/>
    <property type="molecule type" value="Genomic_DNA"/>
</dbReference>
<evidence type="ECO:0000313" key="2">
    <source>
        <dbReference type="Proteomes" id="UP000277766"/>
    </source>
</evidence>
<dbReference type="AlphaFoldDB" id="A0A3S0KL32"/>
<dbReference type="OrthoDB" id="71231at2"/>
<proteinExistence type="predicted"/>
<gene>
    <name evidence="1" type="ORF">EJ104_04285</name>
</gene>
<dbReference type="Proteomes" id="UP000277766">
    <property type="component" value="Unassembled WGS sequence"/>
</dbReference>
<comment type="caution">
    <text evidence="1">The sequence shown here is derived from an EMBL/GenBank/DDBJ whole genome shotgun (WGS) entry which is preliminary data.</text>
</comment>
<protein>
    <submittedName>
        <fullName evidence="1">Uncharacterized protein</fullName>
    </submittedName>
</protein>
<reference evidence="1 2" key="1">
    <citation type="submission" date="2018-12" db="EMBL/GenBank/DDBJ databases">
        <title>Deinococcus radiophilus ATCC 27603 genome sequencing and assembly.</title>
        <authorList>
            <person name="Maclea K.S."/>
            <person name="Maynard C.R."/>
        </authorList>
    </citation>
    <scope>NUCLEOTIDE SEQUENCE [LARGE SCALE GENOMIC DNA]</scope>
    <source>
        <strain evidence="1 2">ATCC 27603</strain>
    </source>
</reference>
<keyword evidence="2" id="KW-1185">Reference proteome</keyword>
<name>A0A3S0KL32_9DEIO</name>